<dbReference type="Proteomes" id="UP000242972">
    <property type="component" value="Unassembled WGS sequence"/>
</dbReference>
<dbReference type="InterPro" id="IPR017853">
    <property type="entry name" value="GH"/>
</dbReference>
<dbReference type="Gene3D" id="3.20.20.80">
    <property type="entry name" value="Glycosidases"/>
    <property type="match status" value="1"/>
</dbReference>
<evidence type="ECO:0000259" key="4">
    <source>
        <dbReference type="PROSITE" id="PS52009"/>
    </source>
</evidence>
<evidence type="ECO:0000256" key="2">
    <source>
        <dbReference type="ARBA" id="ARBA00023295"/>
    </source>
</evidence>
<dbReference type="GO" id="GO:1901135">
    <property type="term" value="P:carbohydrate derivative metabolic process"/>
    <property type="evidence" value="ECO:0007669"/>
    <property type="project" value="UniProtKB-ARBA"/>
</dbReference>
<dbReference type="GO" id="GO:0015929">
    <property type="term" value="F:hexosaminidase activity"/>
    <property type="evidence" value="ECO:0007669"/>
    <property type="project" value="UniProtKB-ARBA"/>
</dbReference>
<gene>
    <name evidence="5" type="ORF">C7B46_09810</name>
</gene>
<dbReference type="AlphaFoldDB" id="A0A2T2XG45"/>
<evidence type="ECO:0000256" key="1">
    <source>
        <dbReference type="ARBA" id="ARBA00022801"/>
    </source>
</evidence>
<name>A0A2T2XG45_9FIRM</name>
<dbReference type="InterPro" id="IPR011496">
    <property type="entry name" value="O-GlcNAcase_cat"/>
</dbReference>
<feature type="active site" description="Proton donor" evidence="3">
    <location>
        <position position="202"/>
    </location>
</feature>
<reference evidence="5 6" key="1">
    <citation type="journal article" date="2014" name="BMC Genomics">
        <title>Comparison of environmental and isolate Sulfobacillus genomes reveals diverse carbon, sulfur, nitrogen, and hydrogen metabolisms.</title>
        <authorList>
            <person name="Justice N.B."/>
            <person name="Norman A."/>
            <person name="Brown C.T."/>
            <person name="Singh A."/>
            <person name="Thomas B.C."/>
            <person name="Banfield J.F."/>
        </authorList>
    </citation>
    <scope>NUCLEOTIDE SEQUENCE [LARGE SCALE GENOMIC DNA]</scope>
    <source>
        <strain evidence="5">AMDSBA4</strain>
    </source>
</reference>
<keyword evidence="1 3" id="KW-0378">Hydrolase</keyword>
<comment type="caution">
    <text evidence="5">The sequence shown here is derived from an EMBL/GenBank/DDBJ whole genome shotgun (WGS) entry which is preliminary data.</text>
</comment>
<keyword evidence="2 3" id="KW-0326">Glycosidase</keyword>
<feature type="domain" description="GH84" evidence="4">
    <location>
        <begin position="87"/>
        <end position="366"/>
    </location>
</feature>
<dbReference type="PANTHER" id="PTHR13170">
    <property type="entry name" value="O-GLCNACASE"/>
    <property type="match status" value="1"/>
</dbReference>
<dbReference type="PROSITE" id="PS52009">
    <property type="entry name" value="GH84"/>
    <property type="match status" value="1"/>
</dbReference>
<proteinExistence type="inferred from homology"/>
<protein>
    <submittedName>
        <fullName evidence="5">Beta-N-acetylglucosaminidase</fullName>
    </submittedName>
</protein>
<dbReference type="SUPFAM" id="SSF51445">
    <property type="entry name" value="(Trans)glycosidases"/>
    <property type="match status" value="1"/>
</dbReference>
<comment type="similarity">
    <text evidence="3">Belongs to the glycosyl hydrolase 84 family.</text>
</comment>
<dbReference type="SUPFAM" id="SSF140657">
    <property type="entry name" value="Hyaluronidase post-catalytic domain-like"/>
    <property type="match status" value="1"/>
</dbReference>
<evidence type="ECO:0000313" key="6">
    <source>
        <dbReference type="Proteomes" id="UP000242972"/>
    </source>
</evidence>
<dbReference type="EMBL" id="PXYW01000020">
    <property type="protein sequence ID" value="PSR33448.1"/>
    <property type="molecule type" value="Genomic_DNA"/>
</dbReference>
<dbReference type="InterPro" id="IPR051822">
    <property type="entry name" value="Glycosyl_Hydrolase_84"/>
</dbReference>
<evidence type="ECO:0000256" key="3">
    <source>
        <dbReference type="PROSITE-ProRule" id="PRU01353"/>
    </source>
</evidence>
<sequence>MKVAWAGVVAGIFGLTAMAYFVHPRVPLTPTAGAASAHHQASFGNLKTAPKISRSQAAAIVSPTVKPKAIPTRKVLANNGPLGTSAFFSGVVEGFYGPAWSQGNTIAILQFMQQRGMNTFVYAPKNDAYLRSNWDQPYPSAALAQVATLVHAAQQNHIHFIVSISPGLSIVYSSAADRQALLEKIGQLQSIGVHTFMLSFDDIPQTLDATDQSVYGNNLAWAQSALADYVVSQESKNHSDFRLIFTPTIYSGVAENSYWENLSQHLDPAVDVVWTGPWVLSPTITTAEVAQVRAEIGHPLIIWDNYPVNDYSYVMYHRPQLFMGPLVGRQPGVVAQVQGYLFNPMLQPLASEIALWTEASFLRNPQGYNPEQSWLHAINAVGGKAASALALFCQDSAQSYLNPNAPTSVNNDLTAFWSTYQNHGNLTATPLYKDFQQLAALNGQLAASLNPELYQEIKPWSQQLASQGQCGVDLILALESQETNHGVSSSILQSDVALSHAVLTSTLQLATTSPVNQFIQQVEALPPFA</sequence>
<organism evidence="5 6">
    <name type="scientific">Sulfobacillus benefaciens</name>
    <dbReference type="NCBI Taxonomy" id="453960"/>
    <lineage>
        <taxon>Bacteria</taxon>
        <taxon>Bacillati</taxon>
        <taxon>Bacillota</taxon>
        <taxon>Clostridia</taxon>
        <taxon>Eubacteriales</taxon>
        <taxon>Clostridiales Family XVII. Incertae Sedis</taxon>
        <taxon>Sulfobacillus</taxon>
    </lineage>
</organism>
<accession>A0A2T2XG45</accession>
<dbReference type="Gene3D" id="1.20.58.460">
    <property type="entry name" value="Hyaluronidase post-catalytic domain-like"/>
    <property type="match status" value="1"/>
</dbReference>
<evidence type="ECO:0000313" key="5">
    <source>
        <dbReference type="EMBL" id="PSR33448.1"/>
    </source>
</evidence>
<dbReference type="PANTHER" id="PTHR13170:SF16">
    <property type="entry name" value="PROTEIN O-GLCNACASE"/>
    <property type="match status" value="1"/>
</dbReference>
<dbReference type="Pfam" id="PF07555">
    <property type="entry name" value="NAGidase"/>
    <property type="match status" value="1"/>
</dbReference>